<feature type="compositionally biased region" description="Basic and acidic residues" evidence="4">
    <location>
        <begin position="401"/>
        <end position="429"/>
    </location>
</feature>
<dbReference type="GO" id="GO:0004252">
    <property type="term" value="F:serine-type endopeptidase activity"/>
    <property type="evidence" value="ECO:0007669"/>
    <property type="project" value="InterPro"/>
</dbReference>
<feature type="compositionally biased region" description="Basic and acidic residues" evidence="4">
    <location>
        <begin position="361"/>
        <end position="371"/>
    </location>
</feature>
<evidence type="ECO:0000313" key="6">
    <source>
        <dbReference type="EMBL" id="KAK3334327.1"/>
    </source>
</evidence>
<evidence type="ECO:0000256" key="3">
    <source>
        <dbReference type="ARBA" id="ARBA00022825"/>
    </source>
</evidence>
<dbReference type="Pfam" id="PF00082">
    <property type="entry name" value="Peptidase_S8"/>
    <property type="match status" value="1"/>
</dbReference>
<dbReference type="PRINTS" id="PR00723">
    <property type="entry name" value="SUBTILISIN"/>
</dbReference>
<dbReference type="GO" id="GO:0006508">
    <property type="term" value="P:proteolysis"/>
    <property type="evidence" value="ECO:0007669"/>
    <property type="project" value="UniProtKB-KW"/>
</dbReference>
<feature type="region of interest" description="Disordered" evidence="4">
    <location>
        <begin position="250"/>
        <end position="269"/>
    </location>
</feature>
<keyword evidence="1" id="KW-0645">Protease</keyword>
<reference evidence="6" key="1">
    <citation type="journal article" date="2023" name="Mol. Phylogenet. Evol.">
        <title>Genome-scale phylogeny and comparative genomics of the fungal order Sordariales.</title>
        <authorList>
            <person name="Hensen N."/>
            <person name="Bonometti L."/>
            <person name="Westerberg I."/>
            <person name="Brannstrom I.O."/>
            <person name="Guillou S."/>
            <person name="Cros-Aarteil S."/>
            <person name="Calhoun S."/>
            <person name="Haridas S."/>
            <person name="Kuo A."/>
            <person name="Mondo S."/>
            <person name="Pangilinan J."/>
            <person name="Riley R."/>
            <person name="LaButti K."/>
            <person name="Andreopoulos B."/>
            <person name="Lipzen A."/>
            <person name="Chen C."/>
            <person name="Yan M."/>
            <person name="Daum C."/>
            <person name="Ng V."/>
            <person name="Clum A."/>
            <person name="Steindorff A."/>
            <person name="Ohm R.A."/>
            <person name="Martin F."/>
            <person name="Silar P."/>
            <person name="Natvig D.O."/>
            <person name="Lalanne C."/>
            <person name="Gautier V."/>
            <person name="Ament-Velasquez S.L."/>
            <person name="Kruys A."/>
            <person name="Hutchinson M.I."/>
            <person name="Powell A.J."/>
            <person name="Barry K."/>
            <person name="Miller A.N."/>
            <person name="Grigoriev I.V."/>
            <person name="Debuchy R."/>
            <person name="Gladieux P."/>
            <person name="Hiltunen Thoren M."/>
            <person name="Johannesson H."/>
        </authorList>
    </citation>
    <scope>NUCLEOTIDE SEQUENCE</scope>
    <source>
        <strain evidence="6">CBS 560.94</strain>
    </source>
</reference>
<dbReference type="InterPro" id="IPR015500">
    <property type="entry name" value="Peptidase_S8_subtilisin-rel"/>
</dbReference>
<sequence>MFRNQSSDDPTNHPAVHTCIARRLKPRIKMEKSDSEDDLWADSDNEVDTTQVHSNGVEDDVSGPRDSIPDPWWEATHDNELHDMLNEILTLPRTEKPQDGDLAKSEKDKRLQHRRDLYMSMIKQRLSIEASNGGHEPSEKSFIHQVIKSASSTDLRITEFLLTLILEQDPSQFCRSEDNTPLLHRAIAAEGERDQCKGLTSLICKLVQDPSEAIAKTNAKGENCVHLLIRNNIHDAKKIIGFVKADSTPNALEQGRNSEDPDSDGNTPLHDLLHFKNFARRTIPCLEHKGPSPGPTTASPHNKLCLTCHKNKQANEKLPDFSSMAALMVALLKGAPEVLTQHNSTGRSPYSFHWATREEITERRKAEKKASTAENANGRINEKSSPAEEKTTTGYATKSQRSKDSKGRDGQEKGSDAQKERPESTTGSHKDVWDYVCKNSDKAVTYLEDRLYKLTADYPCITRFFFQDIKKAGNRNKRQDRKHGTFRLKNRVTAETTKNFNFLDFESRLAVVELSLQPDSPDDACLSDQEHDHDAANLVEVFRWLKEKKEVTKILKLVVKDHPQRSCNEDTVESASDLRLHSSGMNAVLRHWSDQNGLVKLRELRRVHVTVNKGLDSDKRTKANLEEFKKNLLEQYRLLNEDRCKKRETLELKKLIQSTQEGLRTTPGSEDILKRLLTSGVLSSWLQADRIDLDKKAAKKEATEDTVAPEVETDIVGLGDSGNRFSGDHNAHSFAADSPKDPGFEVATWFGLKLFNAADGKRNPPFIKVALLDDGVDPAYKNIGTYLARNGFPPNSPEDEREPFYTSTGGHGSKMAWIISSICPFVEIHVAKIDSQKNSALRLTEFAFSPEQSAAAVEWAIDGEVDIISMSGSFKVATDKVNDAAQKLNKLLGDANCKSIMYCAARDTRFNDPDDIRYYPAECAQSRRIGAATFLCHAQKYVTKEKTDYVFPSEYVLEHIKDGGNSVATAVAAGVAALVLYCFKKDGIRLDRLKPKLTASQLMHELFKKLKDDESGYVNLAKLFEVDGRTNVSSTNISSKQAERAGAAHRPMTAKAPTQACEEKAVYQPLATIAYMRRPQPREDARKTNSCDDDDKTNEGNQTTKGACQ</sequence>
<dbReference type="Proteomes" id="UP001278500">
    <property type="component" value="Unassembled WGS sequence"/>
</dbReference>
<feature type="region of interest" description="Disordered" evidence="4">
    <location>
        <begin position="27"/>
        <end position="66"/>
    </location>
</feature>
<dbReference type="InterPro" id="IPR000209">
    <property type="entry name" value="Peptidase_S8/S53_dom"/>
</dbReference>
<keyword evidence="2" id="KW-0378">Hydrolase</keyword>
<dbReference type="RefSeq" id="XP_062676493.1">
    <property type="nucleotide sequence ID" value="XM_062830319.1"/>
</dbReference>
<gene>
    <name evidence="6" type="ORF">B0H65DRAFT_566295</name>
</gene>
<evidence type="ECO:0000256" key="1">
    <source>
        <dbReference type="ARBA" id="ARBA00022670"/>
    </source>
</evidence>
<evidence type="ECO:0000256" key="4">
    <source>
        <dbReference type="SAM" id="MobiDB-lite"/>
    </source>
</evidence>
<name>A0AAE0IZS5_9PEZI</name>
<proteinExistence type="predicted"/>
<dbReference type="Gene3D" id="1.25.40.20">
    <property type="entry name" value="Ankyrin repeat-containing domain"/>
    <property type="match status" value="1"/>
</dbReference>
<feature type="compositionally biased region" description="Basic and acidic residues" evidence="4">
    <location>
        <begin position="1080"/>
        <end position="1090"/>
    </location>
</feature>
<dbReference type="EMBL" id="JAUEPP010000011">
    <property type="protein sequence ID" value="KAK3334327.1"/>
    <property type="molecule type" value="Genomic_DNA"/>
</dbReference>
<feature type="compositionally biased region" description="Acidic residues" evidence="4">
    <location>
        <begin position="34"/>
        <end position="47"/>
    </location>
</feature>
<protein>
    <recommendedName>
        <fullName evidence="5">Peptidase S8/S53 domain-containing protein</fullName>
    </recommendedName>
</protein>
<dbReference type="InterPro" id="IPR036770">
    <property type="entry name" value="Ankyrin_rpt-contain_sf"/>
</dbReference>
<evidence type="ECO:0000313" key="7">
    <source>
        <dbReference type="Proteomes" id="UP001278500"/>
    </source>
</evidence>
<feature type="domain" description="Peptidase S8/S53" evidence="5">
    <location>
        <begin position="767"/>
        <end position="985"/>
    </location>
</feature>
<evidence type="ECO:0000259" key="5">
    <source>
        <dbReference type="Pfam" id="PF00082"/>
    </source>
</evidence>
<keyword evidence="7" id="KW-1185">Reference proteome</keyword>
<dbReference type="Gene3D" id="3.40.50.200">
    <property type="entry name" value="Peptidase S8/S53 domain"/>
    <property type="match status" value="1"/>
</dbReference>
<feature type="region of interest" description="Disordered" evidence="4">
    <location>
        <begin position="361"/>
        <end position="429"/>
    </location>
</feature>
<dbReference type="GeneID" id="87867473"/>
<feature type="region of interest" description="Disordered" evidence="4">
    <location>
        <begin position="1073"/>
        <end position="1109"/>
    </location>
</feature>
<dbReference type="SUPFAM" id="SSF52743">
    <property type="entry name" value="Subtilisin-like"/>
    <property type="match status" value="1"/>
</dbReference>
<feature type="compositionally biased region" description="Basic and acidic residues" evidence="4">
    <location>
        <begin position="380"/>
        <end position="391"/>
    </location>
</feature>
<accession>A0AAE0IZS5</accession>
<comment type="caution">
    <text evidence="6">The sequence shown here is derived from an EMBL/GenBank/DDBJ whole genome shotgun (WGS) entry which is preliminary data.</text>
</comment>
<feature type="compositionally biased region" description="Polar residues" evidence="4">
    <location>
        <begin position="1099"/>
        <end position="1109"/>
    </location>
</feature>
<feature type="region of interest" description="Disordered" evidence="4">
    <location>
        <begin position="1035"/>
        <end position="1059"/>
    </location>
</feature>
<reference evidence="6" key="2">
    <citation type="submission" date="2023-06" db="EMBL/GenBank/DDBJ databases">
        <authorList>
            <consortium name="Lawrence Berkeley National Laboratory"/>
            <person name="Haridas S."/>
            <person name="Hensen N."/>
            <person name="Bonometti L."/>
            <person name="Westerberg I."/>
            <person name="Brannstrom I.O."/>
            <person name="Guillou S."/>
            <person name="Cros-Aarteil S."/>
            <person name="Calhoun S."/>
            <person name="Kuo A."/>
            <person name="Mondo S."/>
            <person name="Pangilinan J."/>
            <person name="Riley R."/>
            <person name="Labutti K."/>
            <person name="Andreopoulos B."/>
            <person name="Lipzen A."/>
            <person name="Chen C."/>
            <person name="Yanf M."/>
            <person name="Daum C."/>
            <person name="Ng V."/>
            <person name="Clum A."/>
            <person name="Steindorff A."/>
            <person name="Ohm R."/>
            <person name="Martin F."/>
            <person name="Silar P."/>
            <person name="Natvig D."/>
            <person name="Lalanne C."/>
            <person name="Gautier V."/>
            <person name="Ament-Velasquez S.L."/>
            <person name="Kruys A."/>
            <person name="Hutchinson M.I."/>
            <person name="Powell A.J."/>
            <person name="Barry K."/>
            <person name="Miller A.N."/>
            <person name="Grigoriev I.V."/>
            <person name="Debuchy R."/>
            <person name="Gladieux P."/>
            <person name="Thoren M.H."/>
            <person name="Johannesson H."/>
        </authorList>
    </citation>
    <scope>NUCLEOTIDE SEQUENCE</scope>
    <source>
        <strain evidence="6">CBS 560.94</strain>
    </source>
</reference>
<organism evidence="6 7">
    <name type="scientific">Neurospora tetraspora</name>
    <dbReference type="NCBI Taxonomy" id="94610"/>
    <lineage>
        <taxon>Eukaryota</taxon>
        <taxon>Fungi</taxon>
        <taxon>Dikarya</taxon>
        <taxon>Ascomycota</taxon>
        <taxon>Pezizomycotina</taxon>
        <taxon>Sordariomycetes</taxon>
        <taxon>Sordariomycetidae</taxon>
        <taxon>Sordariales</taxon>
        <taxon>Sordariaceae</taxon>
        <taxon>Neurospora</taxon>
    </lineage>
</organism>
<dbReference type="AlphaFoldDB" id="A0AAE0IZS5"/>
<evidence type="ECO:0000256" key="2">
    <source>
        <dbReference type="ARBA" id="ARBA00022801"/>
    </source>
</evidence>
<keyword evidence="3" id="KW-0720">Serine protease</keyword>
<dbReference type="InterPro" id="IPR036852">
    <property type="entry name" value="Peptidase_S8/S53_dom_sf"/>
</dbReference>